<dbReference type="Pfam" id="PF19234">
    <property type="entry name" value="DUF5887"/>
    <property type="match status" value="1"/>
</dbReference>
<dbReference type="Proteomes" id="UP000232791">
    <property type="component" value="Segment"/>
</dbReference>
<reference evidence="1 2" key="1">
    <citation type="journal article" date="2015" name="PLoS ONE">
        <title>The Complete Genome of a New Betabaculovirus from Clostera anastomosis.</title>
        <authorList>
            <person name="Yin F."/>
            <person name="Zhu Z."/>
            <person name="Liu X."/>
            <person name="Hou D."/>
            <person name="Wang J."/>
            <person name="Zhang L."/>
            <person name="Wang M."/>
            <person name="Kou Z."/>
            <person name="Wang H."/>
            <person name="Deng F."/>
            <person name="Hu Z."/>
        </authorList>
    </citation>
    <scope>NUCLEOTIDE SEQUENCE [LARGE SCALE GENOMIC DNA]</scope>
    <source>
        <strain evidence="1 2">ClasGV-B</strain>
    </source>
</reference>
<accession>A0A0K0WS62</accession>
<name>A0A0K0WS62_9BBAC</name>
<dbReference type="InterPro" id="IPR045369">
    <property type="entry name" value="DUF5887"/>
</dbReference>
<proteinExistence type="predicted"/>
<evidence type="ECO:0000313" key="2">
    <source>
        <dbReference type="Proteomes" id="UP000232791"/>
    </source>
</evidence>
<evidence type="ECO:0000313" key="1">
    <source>
        <dbReference type="EMBL" id="AKS25395.1"/>
    </source>
</evidence>
<keyword evidence="2" id="KW-1185">Reference proteome</keyword>
<organism evidence="1 2">
    <name type="scientific">Clostera anastomosis granulovirus B</name>
    <dbReference type="NCBI Taxonomy" id="1986290"/>
    <lineage>
        <taxon>Viruses</taxon>
        <taxon>Viruses incertae sedis</taxon>
        <taxon>Naldaviricetes</taxon>
        <taxon>Lefavirales</taxon>
        <taxon>Baculoviridae</taxon>
        <taxon>Betabaculovirus</taxon>
        <taxon>Betabaculovirus alterclanastomosis</taxon>
    </lineage>
</organism>
<gene>
    <name evidence="1" type="ORF">clas52</name>
</gene>
<dbReference type="EMBL" id="KR091910">
    <property type="protein sequence ID" value="AKS25395.1"/>
    <property type="molecule type" value="Genomic_DNA"/>
</dbReference>
<protein>
    <submittedName>
        <fullName evidence="1">Clas52</fullName>
    </submittedName>
</protein>
<sequence length="207" mass="23728">MQSSLVPFAGNTTLHLKQTHHHYCGFFSLHVLATIIDNVVVINGRQYTVSEDTAIDWAFDGVDTIVTEKRLLYTEESLPLHSPIYNIENNIVGLVLRGYVTTDGDWCYAIQNGFTAQNFHLSNNNLVVREKRRLISYADQQFDTKQELVEYLEGLKSRDKDSFNIHKNFNTGAILYHVHKKNAQLVVYQDGVQILNCHLRKNVYGVL</sequence>
<dbReference type="OrthoDB" id="13518at10239"/>